<dbReference type="InterPro" id="IPR036280">
    <property type="entry name" value="Multihaem_cyt_sf"/>
</dbReference>
<sequence>MNGGPHGLHPIGASWVNRHEDAARNRAACQACHGTDYRGTILSKMQADRTMAGRTFTKGTVIGCHSCHNGPNGD</sequence>
<accession>A0A7S7SN20</accession>
<evidence type="ECO:0008006" key="3">
    <source>
        <dbReference type="Google" id="ProtNLM"/>
    </source>
</evidence>
<dbReference type="RefSeq" id="WP_194452181.1">
    <property type="nucleotide sequence ID" value="NZ_CP063849.1"/>
</dbReference>
<dbReference type="AlphaFoldDB" id="A0A7S7SN20"/>
<keyword evidence="2" id="KW-1185">Reference proteome</keyword>
<organism evidence="1 2">
    <name type="scientific">Paludibaculum fermentans</name>
    <dbReference type="NCBI Taxonomy" id="1473598"/>
    <lineage>
        <taxon>Bacteria</taxon>
        <taxon>Pseudomonadati</taxon>
        <taxon>Acidobacteriota</taxon>
        <taxon>Terriglobia</taxon>
        <taxon>Bryobacterales</taxon>
        <taxon>Bryobacteraceae</taxon>
        <taxon>Paludibaculum</taxon>
    </lineage>
</organism>
<gene>
    <name evidence="1" type="ORF">IRI77_11375</name>
</gene>
<dbReference type="Proteomes" id="UP000593892">
    <property type="component" value="Chromosome"/>
</dbReference>
<evidence type="ECO:0000313" key="1">
    <source>
        <dbReference type="EMBL" id="QOY90518.1"/>
    </source>
</evidence>
<name>A0A7S7SN20_PALFE</name>
<dbReference type="KEGG" id="pfer:IRI77_11375"/>
<evidence type="ECO:0000313" key="2">
    <source>
        <dbReference type="Proteomes" id="UP000593892"/>
    </source>
</evidence>
<dbReference type="SUPFAM" id="SSF48695">
    <property type="entry name" value="Multiheme cytochromes"/>
    <property type="match status" value="1"/>
</dbReference>
<dbReference type="EMBL" id="CP063849">
    <property type="protein sequence ID" value="QOY90518.1"/>
    <property type="molecule type" value="Genomic_DNA"/>
</dbReference>
<proteinExistence type="predicted"/>
<reference evidence="1 2" key="1">
    <citation type="submission" date="2020-10" db="EMBL/GenBank/DDBJ databases">
        <title>Complete genome sequence of Paludibaculum fermentans P105T, a facultatively anaerobic acidobacterium capable of dissimilatory Fe(III) reduction.</title>
        <authorList>
            <person name="Dedysh S.N."/>
            <person name="Beletsky A.V."/>
            <person name="Kulichevskaya I.S."/>
            <person name="Mardanov A.V."/>
            <person name="Ravin N.V."/>
        </authorList>
    </citation>
    <scope>NUCLEOTIDE SEQUENCE [LARGE SCALE GENOMIC DNA]</scope>
    <source>
        <strain evidence="1 2">P105</strain>
    </source>
</reference>
<protein>
    <recommendedName>
        <fullName evidence="3">Cytochrome c-552/4 domain-containing protein</fullName>
    </recommendedName>
</protein>